<reference evidence="6 7" key="1">
    <citation type="journal article" date="2018" name="IMA Fungus">
        <title>IMA Genome-F 9: Draft genome sequence of Annulohypoxylon stygium, Aspergillus mulundensis, Berkeleyomyces basicola (syn. Thielaviopsis basicola), Ceratocystis smalleyi, two Cercospora beticola strains, Coleophoma cylindrospora, Fusarium fracticaudum, Phialophora cf. hyalina, and Morchella septimelata.</title>
        <authorList>
            <person name="Wingfield B.D."/>
            <person name="Bills G.F."/>
            <person name="Dong Y."/>
            <person name="Huang W."/>
            <person name="Nel W.J."/>
            <person name="Swalarsk-Parry B.S."/>
            <person name="Vaghefi N."/>
            <person name="Wilken P.M."/>
            <person name="An Z."/>
            <person name="de Beer Z.W."/>
            <person name="De Vos L."/>
            <person name="Chen L."/>
            <person name="Duong T.A."/>
            <person name="Gao Y."/>
            <person name="Hammerbacher A."/>
            <person name="Kikkert J.R."/>
            <person name="Li Y."/>
            <person name="Li H."/>
            <person name="Li K."/>
            <person name="Li Q."/>
            <person name="Liu X."/>
            <person name="Ma X."/>
            <person name="Naidoo K."/>
            <person name="Pethybridge S.J."/>
            <person name="Sun J."/>
            <person name="Steenkamp E.T."/>
            <person name="van der Nest M.A."/>
            <person name="van Wyk S."/>
            <person name="Wingfield M.J."/>
            <person name="Xiong C."/>
            <person name="Yue Q."/>
            <person name="Zhang X."/>
        </authorList>
    </citation>
    <scope>NUCLEOTIDE SEQUENCE [LARGE SCALE GENOMIC DNA]</scope>
    <source>
        <strain evidence="6 7">BP5796</strain>
    </source>
</reference>
<dbReference type="InterPro" id="IPR036427">
    <property type="entry name" value="Bromodomain-like_sf"/>
</dbReference>
<dbReference type="GO" id="GO:0006338">
    <property type="term" value="P:chromatin remodeling"/>
    <property type="evidence" value="ECO:0007669"/>
    <property type="project" value="TreeGrafter"/>
</dbReference>
<evidence type="ECO:0008006" key="8">
    <source>
        <dbReference type="Google" id="ProtNLM"/>
    </source>
</evidence>
<dbReference type="OrthoDB" id="21449at2759"/>
<dbReference type="Gene3D" id="3.30.710.10">
    <property type="entry name" value="Potassium Channel Kv1.1, Chain A"/>
    <property type="match status" value="1"/>
</dbReference>
<keyword evidence="1 2" id="KW-0103">Bromodomain</keyword>
<evidence type="ECO:0000256" key="2">
    <source>
        <dbReference type="PROSITE-ProRule" id="PRU00035"/>
    </source>
</evidence>
<dbReference type="SUPFAM" id="SSF54695">
    <property type="entry name" value="POZ domain"/>
    <property type="match status" value="1"/>
</dbReference>
<gene>
    <name evidence="6" type="ORF">BP5796_02125</name>
</gene>
<feature type="domain" description="BTB" evidence="5">
    <location>
        <begin position="27"/>
        <end position="97"/>
    </location>
</feature>
<dbReference type="AlphaFoldDB" id="A0A3D8SXG5"/>
<dbReference type="InterPro" id="IPR000210">
    <property type="entry name" value="BTB/POZ_dom"/>
</dbReference>
<dbReference type="PRINTS" id="PR00503">
    <property type="entry name" value="BROMODOMAIN"/>
</dbReference>
<dbReference type="InterPro" id="IPR011333">
    <property type="entry name" value="SKP1/BTB/POZ_sf"/>
</dbReference>
<keyword evidence="7" id="KW-1185">Reference proteome</keyword>
<dbReference type="SUPFAM" id="SSF47370">
    <property type="entry name" value="Bromodomain"/>
    <property type="match status" value="1"/>
</dbReference>
<accession>A0A3D8SXG5</accession>
<dbReference type="PANTHER" id="PTHR22880:SF225">
    <property type="entry name" value="BROMODOMAIN-CONTAINING PROTEIN BET-1-RELATED"/>
    <property type="match status" value="1"/>
</dbReference>
<evidence type="ECO:0000256" key="1">
    <source>
        <dbReference type="ARBA" id="ARBA00023117"/>
    </source>
</evidence>
<dbReference type="GO" id="GO:0006355">
    <property type="term" value="P:regulation of DNA-templated transcription"/>
    <property type="evidence" value="ECO:0007669"/>
    <property type="project" value="TreeGrafter"/>
</dbReference>
<evidence type="ECO:0000313" key="7">
    <source>
        <dbReference type="Proteomes" id="UP000256328"/>
    </source>
</evidence>
<name>A0A3D8SXG5_9HELO</name>
<evidence type="ECO:0000313" key="6">
    <source>
        <dbReference type="EMBL" id="RDW90960.1"/>
    </source>
</evidence>
<dbReference type="InterPro" id="IPR050935">
    <property type="entry name" value="Bromo_chromatin_reader"/>
</dbReference>
<dbReference type="GO" id="GO:0005634">
    <property type="term" value="C:nucleus"/>
    <property type="evidence" value="ECO:0007669"/>
    <property type="project" value="TreeGrafter"/>
</dbReference>
<dbReference type="Gene3D" id="1.20.920.10">
    <property type="entry name" value="Bromodomain-like"/>
    <property type="match status" value="1"/>
</dbReference>
<dbReference type="EMBL" id="PDLN01000003">
    <property type="protein sequence ID" value="RDW90960.1"/>
    <property type="molecule type" value="Genomic_DNA"/>
</dbReference>
<feature type="domain" description="Bromo" evidence="4">
    <location>
        <begin position="303"/>
        <end position="375"/>
    </location>
</feature>
<proteinExistence type="predicted"/>
<dbReference type="InterPro" id="IPR001487">
    <property type="entry name" value="Bromodomain"/>
</dbReference>
<evidence type="ECO:0000256" key="3">
    <source>
        <dbReference type="SAM" id="MobiDB-lite"/>
    </source>
</evidence>
<dbReference type="GO" id="GO:0000785">
    <property type="term" value="C:chromatin"/>
    <property type="evidence" value="ECO:0007669"/>
    <property type="project" value="TreeGrafter"/>
</dbReference>
<dbReference type="SMART" id="SM00297">
    <property type="entry name" value="BROMO"/>
    <property type="match status" value="1"/>
</dbReference>
<sequence length="407" mass="45832">MSYEGIDLTAEAGQASATISWHLPHAFFVIILVGPQEIPFGIQKDLLLAQSPYYREYFARRAEGDGIEEIVRLPDTTADVFGCFQNFIFTGKVYDKDGGKEVPGYTLLLGVWKLAVKLKMAPLRVAVMDAMSERRIQTSTIPEPALLIQSWKETEIGSGLRLMLISWAAEHMRSVPQSRVKFARALPQEILSELVIAMSDLPLESSAPRPIQHASIKRHRPVDDAPPLQGSTPAPAKRPRQSTIPVVNHDDEDVKPNIIAVKKAPRKTAGRRSTRFGTSEAESGRDMAFCADLINKMLSAPGFWTRLVAPFRNPVDPVADKVPNYFAVVKNPMCLKDIQNKMNAGEYSTATQFEKDVRQIFLNCYEYWTQDDPVFKLCEQLERTFNERYALKGKWRAQTFKAEVIDD</sequence>
<dbReference type="Pfam" id="PF00439">
    <property type="entry name" value="Bromodomain"/>
    <property type="match status" value="1"/>
</dbReference>
<evidence type="ECO:0000259" key="5">
    <source>
        <dbReference type="PROSITE" id="PS50097"/>
    </source>
</evidence>
<feature type="region of interest" description="Disordered" evidence="3">
    <location>
        <begin position="209"/>
        <end position="249"/>
    </location>
</feature>
<dbReference type="Proteomes" id="UP000256328">
    <property type="component" value="Unassembled WGS sequence"/>
</dbReference>
<organism evidence="6 7">
    <name type="scientific">Coleophoma crateriformis</name>
    <dbReference type="NCBI Taxonomy" id="565419"/>
    <lineage>
        <taxon>Eukaryota</taxon>
        <taxon>Fungi</taxon>
        <taxon>Dikarya</taxon>
        <taxon>Ascomycota</taxon>
        <taxon>Pezizomycotina</taxon>
        <taxon>Leotiomycetes</taxon>
        <taxon>Helotiales</taxon>
        <taxon>Dermateaceae</taxon>
        <taxon>Coleophoma</taxon>
    </lineage>
</organism>
<dbReference type="PANTHER" id="PTHR22880">
    <property type="entry name" value="FALZ-RELATED BROMODOMAIN-CONTAINING PROTEINS"/>
    <property type="match status" value="1"/>
</dbReference>
<evidence type="ECO:0000259" key="4">
    <source>
        <dbReference type="PROSITE" id="PS50014"/>
    </source>
</evidence>
<comment type="caution">
    <text evidence="6">The sequence shown here is derived from an EMBL/GenBank/DDBJ whole genome shotgun (WGS) entry which is preliminary data.</text>
</comment>
<dbReference type="PROSITE" id="PS50014">
    <property type="entry name" value="BROMODOMAIN_2"/>
    <property type="match status" value="1"/>
</dbReference>
<protein>
    <recommendedName>
        <fullName evidence="8">Bromo domain-containing protein</fullName>
    </recommendedName>
</protein>
<dbReference type="PROSITE" id="PS50097">
    <property type="entry name" value="BTB"/>
    <property type="match status" value="1"/>
</dbReference>